<evidence type="ECO:0000256" key="2">
    <source>
        <dbReference type="ARBA" id="ARBA00005005"/>
    </source>
</evidence>
<evidence type="ECO:0000256" key="11">
    <source>
        <dbReference type="ARBA" id="ARBA00055786"/>
    </source>
</evidence>
<evidence type="ECO:0000256" key="7">
    <source>
        <dbReference type="ARBA" id="ARBA00023140"/>
    </source>
</evidence>
<evidence type="ECO:0000313" key="15">
    <source>
        <dbReference type="Proteomes" id="UP000325440"/>
    </source>
</evidence>
<dbReference type="InterPro" id="IPR045002">
    <property type="entry name" value="Ech1-like"/>
</dbReference>
<keyword evidence="7" id="KW-0576">Peroxisome</keyword>
<evidence type="ECO:0000256" key="3">
    <source>
        <dbReference type="ARBA" id="ARBA00005254"/>
    </source>
</evidence>
<dbReference type="UniPathway" id="UPA00659"/>
<accession>A0A5E4MDE7</accession>
<comment type="similarity">
    <text evidence="3 13">Belongs to the enoyl-CoA hydratase/isomerase family.</text>
</comment>
<dbReference type="PANTHER" id="PTHR43149">
    <property type="entry name" value="ENOYL-COA HYDRATASE"/>
    <property type="match status" value="1"/>
</dbReference>
<dbReference type="Proteomes" id="UP000325440">
    <property type="component" value="Unassembled WGS sequence"/>
</dbReference>
<comment type="function">
    <text evidence="11">Isomerization of 3-trans,5-cis-dienoyl-CoA to 2-trans,4-trans-dienoyl-CoA.</text>
</comment>
<dbReference type="GO" id="GO:0006635">
    <property type="term" value="P:fatty acid beta-oxidation"/>
    <property type="evidence" value="ECO:0007669"/>
    <property type="project" value="UniProtKB-UniPathway"/>
</dbReference>
<evidence type="ECO:0000256" key="12">
    <source>
        <dbReference type="ARBA" id="ARBA00071021"/>
    </source>
</evidence>
<dbReference type="FunFam" id="3.90.226.10:FF:000024">
    <property type="entry name" value="Delta3,5-delta2,4-dienoyl-CoA isomerase"/>
    <property type="match status" value="1"/>
</dbReference>
<evidence type="ECO:0000256" key="6">
    <source>
        <dbReference type="ARBA" id="ARBA00023098"/>
    </source>
</evidence>
<keyword evidence="15" id="KW-1185">Reference proteome</keyword>
<evidence type="ECO:0000256" key="5">
    <source>
        <dbReference type="ARBA" id="ARBA00022990"/>
    </source>
</evidence>
<dbReference type="InterPro" id="IPR001753">
    <property type="entry name" value="Enoyl-CoA_hydra/iso"/>
</dbReference>
<evidence type="ECO:0000256" key="4">
    <source>
        <dbReference type="ARBA" id="ARBA00022832"/>
    </source>
</evidence>
<dbReference type="PANTHER" id="PTHR43149:SF1">
    <property type="entry name" value="DELTA(3,5)-DELTA(2,4)-DIENOYL-COA ISOMERASE, MITOCHONDRIAL"/>
    <property type="match status" value="1"/>
</dbReference>
<evidence type="ECO:0000256" key="1">
    <source>
        <dbReference type="ARBA" id="ARBA00004275"/>
    </source>
</evidence>
<dbReference type="GO" id="GO:0005777">
    <property type="term" value="C:peroxisome"/>
    <property type="evidence" value="ECO:0007669"/>
    <property type="project" value="UniProtKB-SubCell"/>
</dbReference>
<keyword evidence="5" id="KW-0007">Acetylation</keyword>
<dbReference type="GO" id="GO:0005739">
    <property type="term" value="C:mitochondrion"/>
    <property type="evidence" value="ECO:0007669"/>
    <property type="project" value="TreeGrafter"/>
</dbReference>
<comment type="pathway">
    <text evidence="2">Lipid metabolism; fatty acid beta-oxidation.</text>
</comment>
<dbReference type="InterPro" id="IPR018376">
    <property type="entry name" value="Enoyl-CoA_hyd/isom_CS"/>
</dbReference>
<dbReference type="NCBIfam" id="NF004794">
    <property type="entry name" value="PRK06142.1"/>
    <property type="match status" value="1"/>
</dbReference>
<dbReference type="InterPro" id="IPR029045">
    <property type="entry name" value="ClpP/crotonase-like_dom_sf"/>
</dbReference>
<keyword evidence="8" id="KW-0413">Isomerase</keyword>
<comment type="catalytic activity">
    <reaction evidence="10">
        <text>(3E,5Z,8Z,11Z,14Z)-eicosapentaenoyl-CoA = (2E,4E,8Z,11Z,14Z)-eicosapentaenoyl-CoA</text>
        <dbReference type="Rhea" id="RHEA:45224"/>
        <dbReference type="ChEBI" id="CHEBI:85090"/>
        <dbReference type="ChEBI" id="CHEBI:85091"/>
    </reaction>
</comment>
<reference evidence="14 15" key="1">
    <citation type="submission" date="2019-08" db="EMBL/GenBank/DDBJ databases">
        <authorList>
            <person name="Alioto T."/>
            <person name="Alioto T."/>
            <person name="Gomez Garrido J."/>
        </authorList>
    </citation>
    <scope>NUCLEOTIDE SEQUENCE [LARGE SCALE GENOMIC DNA]</scope>
</reference>
<dbReference type="GO" id="GO:0051750">
    <property type="term" value="F:delta(3,5)-delta(2,4)-dienoyl-CoA isomerase activity"/>
    <property type="evidence" value="ECO:0007669"/>
    <property type="project" value="TreeGrafter"/>
</dbReference>
<protein>
    <recommendedName>
        <fullName evidence="12">Delta(3,5)-Delta(2,4)-dienoyl-CoA isomerase, mitochondrial</fullName>
    </recommendedName>
</protein>
<dbReference type="Pfam" id="PF00378">
    <property type="entry name" value="ECH_1"/>
    <property type="match status" value="1"/>
</dbReference>
<dbReference type="OrthoDB" id="14970at2759"/>
<dbReference type="SUPFAM" id="SSF52096">
    <property type="entry name" value="ClpP/crotonase"/>
    <property type="match status" value="1"/>
</dbReference>
<dbReference type="InterPro" id="IPR014748">
    <property type="entry name" value="Enoyl-CoA_hydra_C"/>
</dbReference>
<dbReference type="AlphaFoldDB" id="A0A5E4MDE7"/>
<evidence type="ECO:0000256" key="9">
    <source>
        <dbReference type="ARBA" id="ARBA00051408"/>
    </source>
</evidence>
<evidence type="ECO:0000256" key="13">
    <source>
        <dbReference type="RuleBase" id="RU003707"/>
    </source>
</evidence>
<comment type="catalytic activity">
    <reaction evidence="9">
        <text>(3E,5Z)-octadienoyl-CoA = (2E,4E)-octadienoyl-CoA</text>
        <dbReference type="Rhea" id="RHEA:45244"/>
        <dbReference type="ChEBI" id="CHEBI:62243"/>
        <dbReference type="ChEBI" id="CHEBI:85108"/>
    </reaction>
</comment>
<name>A0A5E4MDE7_9HEMI</name>
<evidence type="ECO:0000313" key="14">
    <source>
        <dbReference type="EMBL" id="VVC29507.1"/>
    </source>
</evidence>
<proteinExistence type="inferred from homology"/>
<dbReference type="Gene3D" id="3.90.226.10">
    <property type="entry name" value="2-enoyl-CoA Hydratase, Chain A, domain 1"/>
    <property type="match status" value="1"/>
</dbReference>
<evidence type="ECO:0000256" key="8">
    <source>
        <dbReference type="ARBA" id="ARBA00023235"/>
    </source>
</evidence>
<keyword evidence="4" id="KW-0276">Fatty acid metabolism</keyword>
<comment type="subcellular location">
    <subcellularLocation>
        <location evidence="1">Peroxisome</location>
    </subcellularLocation>
</comment>
<dbReference type="Gene3D" id="1.10.12.10">
    <property type="entry name" value="Lyase 2-enoyl-coa Hydratase, Chain A, domain 2"/>
    <property type="match status" value="1"/>
</dbReference>
<gene>
    <name evidence="14" type="ORF">CINCED_3A024224</name>
</gene>
<dbReference type="PROSITE" id="PS00166">
    <property type="entry name" value="ENOYL_COA_HYDRATASE"/>
    <property type="match status" value="1"/>
</dbReference>
<dbReference type="EMBL" id="CABPRJ010000494">
    <property type="protein sequence ID" value="VVC29507.1"/>
    <property type="molecule type" value="Genomic_DNA"/>
</dbReference>
<evidence type="ECO:0000256" key="10">
    <source>
        <dbReference type="ARBA" id="ARBA00052809"/>
    </source>
</evidence>
<organism evidence="14 15">
    <name type="scientific">Cinara cedri</name>
    <dbReference type="NCBI Taxonomy" id="506608"/>
    <lineage>
        <taxon>Eukaryota</taxon>
        <taxon>Metazoa</taxon>
        <taxon>Ecdysozoa</taxon>
        <taxon>Arthropoda</taxon>
        <taxon>Hexapoda</taxon>
        <taxon>Insecta</taxon>
        <taxon>Pterygota</taxon>
        <taxon>Neoptera</taxon>
        <taxon>Paraneoptera</taxon>
        <taxon>Hemiptera</taxon>
        <taxon>Sternorrhyncha</taxon>
        <taxon>Aphidomorpha</taxon>
        <taxon>Aphidoidea</taxon>
        <taxon>Aphididae</taxon>
        <taxon>Lachninae</taxon>
        <taxon>Cinara</taxon>
    </lineage>
</organism>
<dbReference type="CDD" id="cd06558">
    <property type="entry name" value="crotonase-like"/>
    <property type="match status" value="1"/>
</dbReference>
<dbReference type="FunFam" id="1.10.12.10:FF:000004">
    <property type="entry name" value="Delta3,5-delta2,4-dienoyl-CoA isomerase"/>
    <property type="match status" value="1"/>
</dbReference>
<sequence length="298" mass="33776">MFLRISNFKTGVLLFKNMSKMKLSHYHTLKIENPKEFVYNVQINRPEKANAMNNTMWLEIRKCFDELNENPDCRVVVLSANGKFFTSGIDLYDMMNLGEEISKHDDIARKSKILRTFIKTYQDCLTALEKCDKPVLTSIHGGCIGGGVDLISAADIRYCTQDAWFQIKETEIGMAADVGTLQRMPKIIGNMSTFNELAFTARKFDSSEAKEIGFVSRIYNTKESMLEHVMNIASNIAIKSPVGVQMTKRSIIYSRDHTVQDGLNHIGDWNQILLQSEDFVKASMAVATKDKTPTFSKL</sequence>
<keyword evidence="6" id="KW-0443">Lipid metabolism</keyword>